<feature type="domain" description="Glyceraldehyde 3-phosphate dehydrogenase NAD(P) binding" evidence="9">
    <location>
        <begin position="2"/>
        <end position="118"/>
    </location>
</feature>
<dbReference type="SUPFAM" id="SSF51735">
    <property type="entry name" value="NAD(P)-binding Rossmann-fold domains"/>
    <property type="match status" value="1"/>
</dbReference>
<evidence type="ECO:0000256" key="3">
    <source>
        <dbReference type="ARBA" id="ARBA00013119"/>
    </source>
</evidence>
<keyword evidence="5" id="KW-0560">Oxidoreductase</keyword>
<dbReference type="PANTHER" id="PTHR10836">
    <property type="entry name" value="GLYCERALDEHYDE 3-PHOSPHATE DEHYDROGENASE"/>
    <property type="match status" value="1"/>
</dbReference>
<evidence type="ECO:0000256" key="7">
    <source>
        <dbReference type="ARBA" id="ARBA00023152"/>
    </source>
</evidence>
<sequence>MVKVRVNRFGCIECLVTMAAASSNKMEIIIINDPFTDLNYVVYMFQHDSTHGKFNDTVKAENGKFVIDGMPITIFQERDPANIRWGDDAGVEYVVELSAIFTTMGKIGAYLKGRAKKC</sequence>
<keyword evidence="7" id="KW-0324">Glycolysis</keyword>
<keyword evidence="4" id="KW-0963">Cytoplasm</keyword>
<dbReference type="SMART" id="SM00846">
    <property type="entry name" value="Gp_dh_N"/>
    <property type="match status" value="1"/>
</dbReference>
<evidence type="ECO:0000313" key="11">
    <source>
        <dbReference type="Proteomes" id="UP000234681"/>
    </source>
</evidence>
<evidence type="ECO:0000256" key="6">
    <source>
        <dbReference type="ARBA" id="ARBA00023027"/>
    </source>
</evidence>
<dbReference type="PANTHER" id="PTHR10836:SF111">
    <property type="entry name" value="GLYCERALDEHYDE-3-PHOSPHATE DEHYDROGENASE"/>
    <property type="match status" value="1"/>
</dbReference>
<dbReference type="GO" id="GO:0006096">
    <property type="term" value="P:glycolytic process"/>
    <property type="evidence" value="ECO:0007669"/>
    <property type="project" value="UniProtKB-KW"/>
</dbReference>
<dbReference type="EMBL" id="CH473948">
    <property type="protein sequence ID" value="EDM04770.1"/>
    <property type="molecule type" value="Genomic_DNA"/>
</dbReference>
<dbReference type="FunFam" id="3.40.50.720:FF:001161">
    <property type="entry name" value="Glyceraldehyde-3-phosphate dehydrogenase"/>
    <property type="match status" value="1"/>
</dbReference>
<dbReference type="InterPro" id="IPR036291">
    <property type="entry name" value="NAD(P)-bd_dom_sf"/>
</dbReference>
<evidence type="ECO:0000256" key="8">
    <source>
        <dbReference type="ARBA" id="ARBA00047698"/>
    </source>
</evidence>
<keyword evidence="6" id="KW-0520">NAD</keyword>
<reference evidence="10 11" key="1">
    <citation type="submission" date="2005-07" db="EMBL/GenBank/DDBJ databases">
        <authorList>
            <person name="Mural R.J."/>
            <person name="Li P.W."/>
            <person name="Adams M.D."/>
            <person name="Amanatides P.G."/>
            <person name="Baden-Tillson H."/>
            <person name="Barnstead M."/>
            <person name="Chin S.H."/>
            <person name="Dew I."/>
            <person name="Evans C.A."/>
            <person name="Ferriera S."/>
            <person name="Flanigan M."/>
            <person name="Fosler C."/>
            <person name="Glodek A."/>
            <person name="Gu Z."/>
            <person name="Holt R.A."/>
            <person name="Jennings D."/>
            <person name="Kraft C.L."/>
            <person name="Lu F."/>
            <person name="Nguyen T."/>
            <person name="Nusskern D.R."/>
            <person name="Pfannkoch C.M."/>
            <person name="Sitter C."/>
            <person name="Sutton G.G."/>
            <person name="Venter J.C."/>
            <person name="Wang Z."/>
            <person name="Woodage T."/>
            <person name="Zheng X.H."/>
            <person name="Zhong F."/>
        </authorList>
    </citation>
    <scope>NUCLEOTIDE SEQUENCE [LARGE SCALE GENOMIC DNA]</scope>
    <source>
        <strain>BN</strain>
        <strain evidence="11">Sprague-Dawley</strain>
    </source>
</reference>
<dbReference type="AlphaFoldDB" id="A6HFG5"/>
<dbReference type="GO" id="GO:0051287">
    <property type="term" value="F:NAD binding"/>
    <property type="evidence" value="ECO:0007669"/>
    <property type="project" value="InterPro"/>
</dbReference>
<comment type="pathway">
    <text evidence="1">Carbohydrate degradation; glycolysis; pyruvate from D-glyceraldehyde 3-phosphate: step 1/5.</text>
</comment>
<comment type="catalytic activity">
    <reaction evidence="8">
        <text>D-glyceraldehyde 3-phosphate + phosphate + NAD(+) = (2R)-3-phospho-glyceroyl phosphate + NADH + H(+)</text>
        <dbReference type="Rhea" id="RHEA:10300"/>
        <dbReference type="ChEBI" id="CHEBI:15378"/>
        <dbReference type="ChEBI" id="CHEBI:43474"/>
        <dbReference type="ChEBI" id="CHEBI:57540"/>
        <dbReference type="ChEBI" id="CHEBI:57604"/>
        <dbReference type="ChEBI" id="CHEBI:57945"/>
        <dbReference type="ChEBI" id="CHEBI:59776"/>
        <dbReference type="EC" id="1.2.1.12"/>
    </reaction>
</comment>
<name>A6HFG5_RAT</name>
<dbReference type="InterPro" id="IPR020831">
    <property type="entry name" value="GlycerAld/Erythrose_P_DH"/>
</dbReference>
<gene>
    <name evidence="10" type="ORF">rCG_63502</name>
</gene>
<dbReference type="Gene3D" id="3.40.50.720">
    <property type="entry name" value="NAD(P)-binding Rossmann-like Domain"/>
    <property type="match status" value="1"/>
</dbReference>
<dbReference type="Proteomes" id="UP000234681">
    <property type="component" value="Chromosome 10"/>
</dbReference>
<comment type="similarity">
    <text evidence="2">Belongs to the glyceraldehyde-3-phosphate dehydrogenase family.</text>
</comment>
<proteinExistence type="inferred from homology"/>
<dbReference type="InterPro" id="IPR020828">
    <property type="entry name" value="GlycerAld_3-P_DH_NAD(P)-bd"/>
</dbReference>
<evidence type="ECO:0000256" key="5">
    <source>
        <dbReference type="ARBA" id="ARBA00023002"/>
    </source>
</evidence>
<dbReference type="Pfam" id="PF00044">
    <property type="entry name" value="Gp_dh_N"/>
    <property type="match status" value="1"/>
</dbReference>
<evidence type="ECO:0000256" key="1">
    <source>
        <dbReference type="ARBA" id="ARBA00004869"/>
    </source>
</evidence>
<dbReference type="EC" id="1.2.1.12" evidence="3"/>
<dbReference type="GO" id="GO:0004365">
    <property type="term" value="F:glyceraldehyde-3-phosphate dehydrogenase (NAD+) (phosphorylating) activity"/>
    <property type="evidence" value="ECO:0007669"/>
    <property type="project" value="UniProtKB-EC"/>
</dbReference>
<accession>A6HFG5</accession>
<evidence type="ECO:0000313" key="10">
    <source>
        <dbReference type="EMBL" id="EDM04770.1"/>
    </source>
</evidence>
<protein>
    <recommendedName>
        <fullName evidence="3">glyceraldehyde-3-phosphate dehydrogenase (phosphorylating)</fullName>
        <ecNumber evidence="3">1.2.1.12</ecNumber>
    </recommendedName>
</protein>
<organism evidence="10 11">
    <name type="scientific">Rattus norvegicus</name>
    <name type="common">Rat</name>
    <dbReference type="NCBI Taxonomy" id="10116"/>
    <lineage>
        <taxon>Eukaryota</taxon>
        <taxon>Metazoa</taxon>
        <taxon>Chordata</taxon>
        <taxon>Craniata</taxon>
        <taxon>Vertebrata</taxon>
        <taxon>Euteleostomi</taxon>
        <taxon>Mammalia</taxon>
        <taxon>Eutheria</taxon>
        <taxon>Euarchontoglires</taxon>
        <taxon>Glires</taxon>
        <taxon>Rodentia</taxon>
        <taxon>Myomorpha</taxon>
        <taxon>Muroidea</taxon>
        <taxon>Muridae</taxon>
        <taxon>Murinae</taxon>
        <taxon>Rattus</taxon>
    </lineage>
</organism>
<evidence type="ECO:0000256" key="2">
    <source>
        <dbReference type="ARBA" id="ARBA00007406"/>
    </source>
</evidence>
<evidence type="ECO:0000256" key="4">
    <source>
        <dbReference type="ARBA" id="ARBA00022490"/>
    </source>
</evidence>
<evidence type="ECO:0000259" key="9">
    <source>
        <dbReference type="SMART" id="SM00846"/>
    </source>
</evidence>